<evidence type="ECO:0000256" key="3">
    <source>
        <dbReference type="ARBA" id="ARBA00022801"/>
    </source>
</evidence>
<reference evidence="6 7" key="1">
    <citation type="submission" date="2020-07" db="EMBL/GenBank/DDBJ databases">
        <title>Pusillimonas sp. nov., isolated from poultry manure in Taiwan.</title>
        <authorList>
            <person name="Lin S.-Y."/>
            <person name="Tang Y.-S."/>
            <person name="Young C.-C."/>
        </authorList>
    </citation>
    <scope>NUCLEOTIDE SEQUENCE [LARGE SCALE GENOMIC DNA]</scope>
    <source>
        <strain evidence="6 7">CC-YST705</strain>
    </source>
</reference>
<evidence type="ECO:0000313" key="6">
    <source>
        <dbReference type="EMBL" id="MCB5364378.1"/>
    </source>
</evidence>
<dbReference type="Pfam" id="PF01979">
    <property type="entry name" value="Amidohydro_1"/>
    <property type="match status" value="1"/>
</dbReference>
<dbReference type="PANTHER" id="PTHR11271:SF6">
    <property type="entry name" value="GUANINE DEAMINASE"/>
    <property type="match status" value="1"/>
</dbReference>
<proteinExistence type="predicted"/>
<comment type="caution">
    <text evidence="6">The sequence shown here is derived from an EMBL/GenBank/DDBJ whole genome shotgun (WGS) entry which is preliminary data.</text>
</comment>
<evidence type="ECO:0000313" key="7">
    <source>
        <dbReference type="Proteomes" id="UP000776983"/>
    </source>
</evidence>
<keyword evidence="2" id="KW-0479">Metal-binding</keyword>
<dbReference type="Proteomes" id="UP000776983">
    <property type="component" value="Unassembled WGS sequence"/>
</dbReference>
<name>A0ABS8CEF4_9BURK</name>
<accession>A0ABS8CEF4</accession>
<keyword evidence="3" id="KW-0378">Hydrolase</keyword>
<protein>
    <submittedName>
        <fullName evidence="6">Amidohydrolase family protein</fullName>
    </submittedName>
</protein>
<keyword evidence="4" id="KW-0862">Zinc</keyword>
<keyword evidence="7" id="KW-1185">Reference proteome</keyword>
<sequence length="88" mass="9553">MLVPGFIDTHALCLDDHIGTLQAGKEADIAVIDLHSTPLIDARMKHCDSVEEALFIQMSMADDRAIKAVYVNGRLAHERDAAPTAPVD</sequence>
<feature type="domain" description="Amidohydrolase-related" evidence="5">
    <location>
        <begin position="12"/>
        <end position="75"/>
    </location>
</feature>
<dbReference type="Gene3D" id="2.30.40.10">
    <property type="entry name" value="Urease, subunit C, domain 1"/>
    <property type="match status" value="1"/>
</dbReference>
<dbReference type="InterPro" id="IPR051607">
    <property type="entry name" value="Metallo-dep_hydrolases"/>
</dbReference>
<comment type="cofactor">
    <cofactor evidence="1">
        <name>Zn(2+)</name>
        <dbReference type="ChEBI" id="CHEBI:29105"/>
    </cofactor>
</comment>
<dbReference type="InterPro" id="IPR011059">
    <property type="entry name" value="Metal-dep_hydrolase_composite"/>
</dbReference>
<evidence type="ECO:0000256" key="4">
    <source>
        <dbReference type="ARBA" id="ARBA00022833"/>
    </source>
</evidence>
<evidence type="ECO:0000259" key="5">
    <source>
        <dbReference type="Pfam" id="PF01979"/>
    </source>
</evidence>
<dbReference type="SUPFAM" id="SSF51338">
    <property type="entry name" value="Composite domain of metallo-dependent hydrolases"/>
    <property type="match status" value="1"/>
</dbReference>
<dbReference type="PANTHER" id="PTHR11271">
    <property type="entry name" value="GUANINE DEAMINASE"/>
    <property type="match status" value="1"/>
</dbReference>
<dbReference type="InterPro" id="IPR006680">
    <property type="entry name" value="Amidohydro-rel"/>
</dbReference>
<gene>
    <name evidence="6" type="ORF">H0484_11525</name>
</gene>
<evidence type="ECO:0000256" key="1">
    <source>
        <dbReference type="ARBA" id="ARBA00001947"/>
    </source>
</evidence>
<evidence type="ECO:0000256" key="2">
    <source>
        <dbReference type="ARBA" id="ARBA00022723"/>
    </source>
</evidence>
<organism evidence="6 7">
    <name type="scientific">Mesopusillimonas faecipullorum</name>
    <dbReference type="NCBI Taxonomy" id="2755040"/>
    <lineage>
        <taxon>Bacteria</taxon>
        <taxon>Pseudomonadati</taxon>
        <taxon>Pseudomonadota</taxon>
        <taxon>Betaproteobacteria</taxon>
        <taxon>Burkholderiales</taxon>
        <taxon>Alcaligenaceae</taxon>
        <taxon>Mesopusillimonas</taxon>
    </lineage>
</organism>
<dbReference type="EMBL" id="JACDXW010000005">
    <property type="protein sequence ID" value="MCB5364378.1"/>
    <property type="molecule type" value="Genomic_DNA"/>
</dbReference>